<sequence>MAKPFSENTSRPVTIREFNDQLRRRLPLAQPGSRVLLTAGVQRLREHELTALIMAIRDFSDFTADNDPHGEHDFGAVEQNGERFFWKIDAYDRQMEFGSPDPLDPSVTMRVLTILRADEW</sequence>
<name>A0ABX8ABU1_9BRAD</name>
<reference evidence="1 2" key="1">
    <citation type="submission" date="2019-02" db="EMBL/GenBank/DDBJ databases">
        <title>Emended description of the genus Rhodopseudomonas and description of Rhodopseudomonas albus sp. nov., a non-phototrophic, heavy-metal-tolerant bacterium isolated from garden soil.</title>
        <authorList>
            <person name="Bao Z."/>
            <person name="Cao W.W."/>
            <person name="Sato Y."/>
            <person name="Nishizawa T."/>
            <person name="Zhao J."/>
            <person name="Guo Y."/>
            <person name="Ohta H."/>
        </authorList>
    </citation>
    <scope>NUCLEOTIDE SEQUENCE [LARGE SCALE GENOMIC DNA]</scope>
    <source>
        <strain evidence="1 2">SK50-23</strain>
    </source>
</reference>
<accession>A0ABX8ABU1</accession>
<organism evidence="1 2">
    <name type="scientific">Tardiphaga alba</name>
    <dbReference type="NCBI Taxonomy" id="340268"/>
    <lineage>
        <taxon>Bacteria</taxon>
        <taxon>Pseudomonadati</taxon>
        <taxon>Pseudomonadota</taxon>
        <taxon>Alphaproteobacteria</taxon>
        <taxon>Hyphomicrobiales</taxon>
        <taxon>Nitrobacteraceae</taxon>
        <taxon>Tardiphaga</taxon>
    </lineage>
</organism>
<dbReference type="Proteomes" id="UP000682843">
    <property type="component" value="Chromosome"/>
</dbReference>
<proteinExistence type="predicted"/>
<dbReference type="EMBL" id="CP036498">
    <property type="protein sequence ID" value="QUS40702.1"/>
    <property type="molecule type" value="Genomic_DNA"/>
</dbReference>
<evidence type="ECO:0000313" key="2">
    <source>
        <dbReference type="Proteomes" id="UP000682843"/>
    </source>
</evidence>
<dbReference type="RefSeq" id="WP_211909292.1">
    <property type="nucleotide sequence ID" value="NZ_CP036498.1"/>
</dbReference>
<dbReference type="InterPro" id="IPR022243">
    <property type="entry name" value="DUF3768"/>
</dbReference>
<evidence type="ECO:0000313" key="1">
    <source>
        <dbReference type="EMBL" id="QUS40702.1"/>
    </source>
</evidence>
<protein>
    <submittedName>
        <fullName evidence="1">DUF3768 domain-containing protein</fullName>
    </submittedName>
</protein>
<dbReference type="Pfam" id="PF12599">
    <property type="entry name" value="DUF3768"/>
    <property type="match status" value="1"/>
</dbReference>
<gene>
    <name evidence="1" type="ORF">RPMA_19095</name>
</gene>
<keyword evidence="2" id="KW-1185">Reference proteome</keyword>